<proteinExistence type="predicted"/>
<dbReference type="Pfam" id="PF01966">
    <property type="entry name" value="HD"/>
    <property type="match status" value="1"/>
</dbReference>
<accession>F4KZQ4</accession>
<keyword evidence="4" id="KW-1185">Reference proteome</keyword>
<keyword evidence="1" id="KW-0547">Nucleotide-binding</keyword>
<dbReference type="GO" id="GO:0000166">
    <property type="term" value="F:nucleotide binding"/>
    <property type="evidence" value="ECO:0007669"/>
    <property type="project" value="UniProtKB-KW"/>
</dbReference>
<reference evidence="3 4" key="1">
    <citation type="journal article" date="2011" name="Stand. Genomic Sci.">
        <title>Complete genome sequence of Haliscomenobacter hydrossis type strain (O).</title>
        <authorList>
            <consortium name="US DOE Joint Genome Institute (JGI-PGF)"/>
            <person name="Daligault H."/>
            <person name="Lapidus A."/>
            <person name="Zeytun A."/>
            <person name="Nolan M."/>
            <person name="Lucas S."/>
            <person name="Del Rio T.G."/>
            <person name="Tice H."/>
            <person name="Cheng J.F."/>
            <person name="Tapia R."/>
            <person name="Han C."/>
            <person name="Goodwin L."/>
            <person name="Pitluck S."/>
            <person name="Liolios K."/>
            <person name="Pagani I."/>
            <person name="Ivanova N."/>
            <person name="Huntemann M."/>
            <person name="Mavromatis K."/>
            <person name="Mikhailova N."/>
            <person name="Pati A."/>
            <person name="Chen A."/>
            <person name="Palaniappan K."/>
            <person name="Land M."/>
            <person name="Hauser L."/>
            <person name="Brambilla E.M."/>
            <person name="Rohde M."/>
            <person name="Verbarg S."/>
            <person name="Goker M."/>
            <person name="Bristow J."/>
            <person name="Eisen J.A."/>
            <person name="Markowitz V."/>
            <person name="Hugenholtz P."/>
            <person name="Kyrpides N.C."/>
            <person name="Klenk H.P."/>
            <person name="Woyke T."/>
        </authorList>
    </citation>
    <scope>NUCLEOTIDE SEQUENCE [LARGE SCALE GENOMIC DNA]</scope>
    <source>
        <strain evidence="4">ATCC 27775 / DSM 1100 / LMG 10767 / O</strain>
    </source>
</reference>
<dbReference type="Proteomes" id="UP000008461">
    <property type="component" value="Chromosome"/>
</dbReference>
<dbReference type="EMBL" id="CP002691">
    <property type="protein sequence ID" value="AEE50490.1"/>
    <property type="molecule type" value="Genomic_DNA"/>
</dbReference>
<protein>
    <submittedName>
        <fullName evidence="3">Metal dependent phosphohydrolase</fullName>
    </submittedName>
</protein>
<dbReference type="Gene3D" id="3.40.50.300">
    <property type="entry name" value="P-loop containing nucleotide triphosphate hydrolases"/>
    <property type="match status" value="1"/>
</dbReference>
<dbReference type="PANTHER" id="PTHR47545">
    <property type="entry name" value="MULTIFUNCTIONAL CCA PROTEIN"/>
    <property type="match status" value="1"/>
</dbReference>
<dbReference type="InterPro" id="IPR006674">
    <property type="entry name" value="HD_domain"/>
</dbReference>
<sequence>MNGQIFKPQAANWALIESLDWVEPLRNCPQEPEHHAEGDVWTHTRMVIDALLGLPEFQTLSEREQSLLLHAALLHDVAKPQCTIVEDGKISSPRHAKIGEKVAREILWDVEIGFREEVCALVRQHGLPLWIMEKADPVRAAILASWRVRNELTYLLAKADVLGRISATRDELAYRADLFRELCLENECFTQEAIWFNEHSRYRYVWSEETYPVELFDDTAFEVVVLAGVAGSGKDTYYAKHYPHLPMVSLDQIRKELKIRSDDREGQGKVAQLAYERAKAFCRRKQSFVWNSTNLTQELRNRLFNALRVYDPRFTIVYLETSQANIFSRRKEDIKHSILERMIGQLDIPLVGEGHEVKWVRG</sequence>
<dbReference type="InterPro" id="IPR027417">
    <property type="entry name" value="P-loop_NTPase"/>
</dbReference>
<dbReference type="STRING" id="760192.Halhy_2621"/>
<gene>
    <name evidence="3" type="ordered locus">Halhy_2621</name>
</gene>
<dbReference type="KEGG" id="hhy:Halhy_2621"/>
<dbReference type="SUPFAM" id="SSF52540">
    <property type="entry name" value="P-loop containing nucleoside triphosphate hydrolases"/>
    <property type="match status" value="1"/>
</dbReference>
<organism evidence="3 4">
    <name type="scientific">Haliscomenobacter hydrossis (strain ATCC 27775 / DSM 1100 / LMG 10767 / O)</name>
    <dbReference type="NCBI Taxonomy" id="760192"/>
    <lineage>
        <taxon>Bacteria</taxon>
        <taxon>Pseudomonadati</taxon>
        <taxon>Bacteroidota</taxon>
        <taxon>Saprospiria</taxon>
        <taxon>Saprospirales</taxon>
        <taxon>Haliscomenobacteraceae</taxon>
        <taxon>Haliscomenobacter</taxon>
    </lineage>
</organism>
<evidence type="ECO:0000259" key="2">
    <source>
        <dbReference type="Pfam" id="PF01966"/>
    </source>
</evidence>
<evidence type="ECO:0000313" key="4">
    <source>
        <dbReference type="Proteomes" id="UP000008461"/>
    </source>
</evidence>
<dbReference type="InterPro" id="IPR050124">
    <property type="entry name" value="tRNA_CCA-adding_enzyme"/>
</dbReference>
<dbReference type="Gene3D" id="1.10.3090.10">
    <property type="entry name" value="cca-adding enzyme, domain 2"/>
    <property type="match status" value="1"/>
</dbReference>
<dbReference type="HOGENOM" id="CLU_059923_1_0_10"/>
<reference key="2">
    <citation type="submission" date="2011-04" db="EMBL/GenBank/DDBJ databases">
        <title>Complete sequence of chromosome of Haliscomenobacter hydrossis DSM 1100.</title>
        <authorList>
            <consortium name="US DOE Joint Genome Institute (JGI-PGF)"/>
            <person name="Lucas S."/>
            <person name="Han J."/>
            <person name="Lapidus A."/>
            <person name="Bruce D."/>
            <person name="Goodwin L."/>
            <person name="Pitluck S."/>
            <person name="Peters L."/>
            <person name="Kyrpides N."/>
            <person name="Mavromatis K."/>
            <person name="Ivanova N."/>
            <person name="Ovchinnikova G."/>
            <person name="Pagani I."/>
            <person name="Daligault H."/>
            <person name="Detter J.C."/>
            <person name="Han C."/>
            <person name="Land M."/>
            <person name="Hauser L."/>
            <person name="Markowitz V."/>
            <person name="Cheng J.-F."/>
            <person name="Hugenholtz P."/>
            <person name="Woyke T."/>
            <person name="Wu D."/>
            <person name="Verbarg S."/>
            <person name="Frueling A."/>
            <person name="Brambilla E."/>
            <person name="Klenk H.-P."/>
            <person name="Eisen J.A."/>
        </authorList>
    </citation>
    <scope>NUCLEOTIDE SEQUENCE</scope>
    <source>
        <strain>DSM 1100</strain>
    </source>
</reference>
<dbReference type="AlphaFoldDB" id="F4KZQ4"/>
<evidence type="ECO:0000313" key="3">
    <source>
        <dbReference type="EMBL" id="AEE50490.1"/>
    </source>
</evidence>
<name>F4KZQ4_HALH1</name>
<feature type="domain" description="HD" evidence="2">
    <location>
        <begin position="41"/>
        <end position="132"/>
    </location>
</feature>
<dbReference type="eggNOG" id="COG4639">
    <property type="taxonomic scope" value="Bacteria"/>
</dbReference>
<evidence type="ECO:0000256" key="1">
    <source>
        <dbReference type="ARBA" id="ARBA00022741"/>
    </source>
</evidence>
<dbReference type="Pfam" id="PF13671">
    <property type="entry name" value="AAA_33"/>
    <property type="match status" value="1"/>
</dbReference>
<dbReference type="SUPFAM" id="SSF109604">
    <property type="entry name" value="HD-domain/PDEase-like"/>
    <property type="match status" value="1"/>
</dbReference>